<keyword evidence="1" id="KW-0472">Membrane</keyword>
<dbReference type="InterPro" id="IPR015943">
    <property type="entry name" value="WD40/YVTN_repeat-like_dom_sf"/>
</dbReference>
<dbReference type="PANTHER" id="PTHR47197:SF3">
    <property type="entry name" value="DIHYDRO-HEME D1 DEHYDROGENASE"/>
    <property type="match status" value="1"/>
</dbReference>
<keyword evidence="1" id="KW-0812">Transmembrane</keyword>
<evidence type="ECO:0000313" key="3">
    <source>
        <dbReference type="Proteomes" id="UP000317940"/>
    </source>
</evidence>
<gene>
    <name evidence="2" type="ORF">FHX73_1737</name>
</gene>
<dbReference type="Gene3D" id="2.130.10.10">
    <property type="entry name" value="YVTN repeat-like/Quinoprotein amine dehydrogenase"/>
    <property type="match status" value="1"/>
</dbReference>
<name>A0A561SAE1_9ACTN</name>
<dbReference type="Pfam" id="PF07963">
    <property type="entry name" value="N_methyl"/>
    <property type="match status" value="1"/>
</dbReference>
<reference evidence="2 3" key="1">
    <citation type="submission" date="2019-06" db="EMBL/GenBank/DDBJ databases">
        <title>Sequencing the genomes of 1000 actinobacteria strains.</title>
        <authorList>
            <person name="Klenk H.-P."/>
        </authorList>
    </citation>
    <scope>NUCLEOTIDE SEQUENCE [LARGE SCALE GENOMIC DNA]</scope>
    <source>
        <strain evidence="2 3">DSM 44826</strain>
    </source>
</reference>
<dbReference type="Proteomes" id="UP000317940">
    <property type="component" value="Unassembled WGS sequence"/>
</dbReference>
<evidence type="ECO:0000313" key="2">
    <source>
        <dbReference type="EMBL" id="TWF71840.1"/>
    </source>
</evidence>
<evidence type="ECO:0000256" key="1">
    <source>
        <dbReference type="SAM" id="Phobius"/>
    </source>
</evidence>
<sequence>MTPDHRPSALRTRGQDGFTLVELLVVVVILGVLSAIVVFSVRGIGDDGRKSAIAADAATLRTAEESYCAKHGQYATVDDLKADGLLAGDPVYNVVVVGAENKCGQGAKSSFSLYDTSTATVRAAAAIPAGTNPADLAVDEKADRVYVVAAGSNTVTVIDGKTDTPIGTPIDVSGAVSSPSRIAVNPGTGQVYVAGTGGVAIIDTANANRVTPVSGYATAVSALAVSPENGDVYVAGGTIGSSAVAYIAAGSTSATPIPLPVAGVVGASVGTDFSFDPAHHAVYLTKGNLGTGTSALAGIGLFAISSQTHAATLVTQFPTKLACGTNAGDVLFGNSARGGIAVDPVRNLVYLLAKRCVPDPANPKGPWKSVATTIVINPVDGSSTPIDDLAGTAYTPLSAVYNPAAGAVYVHLEGGTSCGTNGGRVDRIVGTTVTGQAQVCGVSSAPGNAAHKDVVLEDFNRIFVAQQSGAGGPGGLGVADGGTLLTQAPLGTPTQFGALAVNNTTGKVYALDPVTGTVTVFRTGSS</sequence>
<feature type="transmembrane region" description="Helical" evidence="1">
    <location>
        <begin position="20"/>
        <end position="41"/>
    </location>
</feature>
<dbReference type="InterPro" id="IPR045584">
    <property type="entry name" value="Pilin-like"/>
</dbReference>
<dbReference type="NCBIfam" id="TIGR02532">
    <property type="entry name" value="IV_pilin_GFxxxE"/>
    <property type="match status" value="1"/>
</dbReference>
<dbReference type="PANTHER" id="PTHR47197">
    <property type="entry name" value="PROTEIN NIRF"/>
    <property type="match status" value="1"/>
</dbReference>
<keyword evidence="1" id="KW-1133">Transmembrane helix</keyword>
<keyword evidence="3" id="KW-1185">Reference proteome</keyword>
<dbReference type="EMBL" id="VIWT01000007">
    <property type="protein sequence ID" value="TWF71840.1"/>
    <property type="molecule type" value="Genomic_DNA"/>
</dbReference>
<comment type="caution">
    <text evidence="2">The sequence shown here is derived from an EMBL/GenBank/DDBJ whole genome shotgun (WGS) entry which is preliminary data.</text>
</comment>
<accession>A0A561SAE1</accession>
<protein>
    <submittedName>
        <fullName evidence="2">Prepilin-type N-terminal cleavage/methylation domain-containing protein</fullName>
    </submittedName>
</protein>
<dbReference type="SUPFAM" id="SSF54523">
    <property type="entry name" value="Pili subunits"/>
    <property type="match status" value="1"/>
</dbReference>
<dbReference type="OrthoDB" id="4050706at2"/>
<dbReference type="InterPro" id="IPR012902">
    <property type="entry name" value="N_methyl_site"/>
</dbReference>
<dbReference type="InterPro" id="IPR011048">
    <property type="entry name" value="Haem_d1_sf"/>
</dbReference>
<proteinExistence type="predicted"/>
<dbReference type="AlphaFoldDB" id="A0A561SAE1"/>
<dbReference type="RefSeq" id="WP_145911406.1">
    <property type="nucleotide sequence ID" value="NZ_BAAAMZ010000001.1"/>
</dbReference>
<dbReference type="Gene3D" id="3.30.700.10">
    <property type="entry name" value="Glycoprotein, Type 4 Pilin"/>
    <property type="match status" value="1"/>
</dbReference>
<dbReference type="SUPFAM" id="SSF51004">
    <property type="entry name" value="C-terminal (heme d1) domain of cytochrome cd1-nitrite reductase"/>
    <property type="match status" value="1"/>
</dbReference>
<dbReference type="InterPro" id="IPR051200">
    <property type="entry name" value="Host-pathogen_enzymatic-act"/>
</dbReference>
<organism evidence="2 3">
    <name type="scientific">Kitasatospora viridis</name>
    <dbReference type="NCBI Taxonomy" id="281105"/>
    <lineage>
        <taxon>Bacteria</taxon>
        <taxon>Bacillati</taxon>
        <taxon>Actinomycetota</taxon>
        <taxon>Actinomycetes</taxon>
        <taxon>Kitasatosporales</taxon>
        <taxon>Streptomycetaceae</taxon>
        <taxon>Kitasatospora</taxon>
    </lineage>
</organism>